<dbReference type="EMBL" id="GL448250">
    <property type="protein sequence ID" value="EFN85042.1"/>
    <property type="molecule type" value="Genomic_DNA"/>
</dbReference>
<dbReference type="InParanoid" id="E2BGY7"/>
<protein>
    <recommendedName>
        <fullName evidence="3">Mos1 transposase HTH domain-containing protein</fullName>
    </recommendedName>
</protein>
<accession>E2BGY7</accession>
<evidence type="ECO:0008006" key="3">
    <source>
        <dbReference type="Google" id="ProtNLM"/>
    </source>
</evidence>
<dbReference type="Proteomes" id="UP000008237">
    <property type="component" value="Unassembled WGS sequence"/>
</dbReference>
<evidence type="ECO:0000313" key="1">
    <source>
        <dbReference type="EMBL" id="EFN85042.1"/>
    </source>
</evidence>
<dbReference type="AlphaFoldDB" id="E2BGY7"/>
<evidence type="ECO:0000313" key="2">
    <source>
        <dbReference type="Proteomes" id="UP000008237"/>
    </source>
</evidence>
<name>E2BGY7_HARSA</name>
<gene>
    <name evidence="1" type="ORF">EAI_04124</name>
</gene>
<feature type="non-terminal residue" evidence="1">
    <location>
        <position position="1"/>
    </location>
</feature>
<proteinExistence type="predicted"/>
<reference evidence="1 2" key="1">
    <citation type="journal article" date="2010" name="Science">
        <title>Genomic comparison of the ants Camponotus floridanus and Harpegnathos saltator.</title>
        <authorList>
            <person name="Bonasio R."/>
            <person name="Zhang G."/>
            <person name="Ye C."/>
            <person name="Mutti N.S."/>
            <person name="Fang X."/>
            <person name="Qin N."/>
            <person name="Donahue G."/>
            <person name="Yang P."/>
            <person name="Li Q."/>
            <person name="Li C."/>
            <person name="Zhang P."/>
            <person name="Huang Z."/>
            <person name="Berger S.L."/>
            <person name="Reinberg D."/>
            <person name="Wang J."/>
            <person name="Liebig J."/>
        </authorList>
    </citation>
    <scope>NUCLEOTIDE SEQUENCE [LARGE SCALE GENOMIC DNA]</scope>
    <source>
        <strain evidence="1 2">R22 G/1</strain>
    </source>
</reference>
<keyword evidence="2" id="KW-1185">Reference proteome</keyword>
<organism evidence="2">
    <name type="scientific">Harpegnathos saltator</name>
    <name type="common">Jerdon's jumping ant</name>
    <dbReference type="NCBI Taxonomy" id="610380"/>
    <lineage>
        <taxon>Eukaryota</taxon>
        <taxon>Metazoa</taxon>
        <taxon>Ecdysozoa</taxon>
        <taxon>Arthropoda</taxon>
        <taxon>Hexapoda</taxon>
        <taxon>Insecta</taxon>
        <taxon>Pterygota</taxon>
        <taxon>Neoptera</taxon>
        <taxon>Endopterygota</taxon>
        <taxon>Hymenoptera</taxon>
        <taxon>Apocrita</taxon>
        <taxon>Aculeata</taxon>
        <taxon>Formicoidea</taxon>
        <taxon>Formicidae</taxon>
        <taxon>Ponerinae</taxon>
        <taxon>Ponerini</taxon>
        <taxon>Harpegnathos</taxon>
    </lineage>
</organism>
<feature type="non-terminal residue" evidence="1">
    <location>
        <position position="61"/>
    </location>
</feature>
<sequence>FVREAYGSESISEPQIKERFRRFKNSRTSMESDFYSGSPVMIETLKNVKYVRIAINKNHRL</sequence>